<dbReference type="InterPro" id="IPR000504">
    <property type="entry name" value="RRM_dom"/>
</dbReference>
<feature type="region of interest" description="Disordered" evidence="3">
    <location>
        <begin position="159"/>
        <end position="247"/>
    </location>
</feature>
<dbReference type="InterPro" id="IPR036875">
    <property type="entry name" value="Znf_CCHC_sf"/>
</dbReference>
<accession>A0AAX6DFD0</accession>
<dbReference type="SUPFAM" id="SSF54928">
    <property type="entry name" value="RNA-binding domain, RBD"/>
    <property type="match status" value="1"/>
</dbReference>
<dbReference type="GO" id="GO:0003723">
    <property type="term" value="F:RNA binding"/>
    <property type="evidence" value="ECO:0007669"/>
    <property type="project" value="UniProtKB-UniRule"/>
</dbReference>
<keyword evidence="7" id="KW-1185">Reference proteome</keyword>
<dbReference type="Proteomes" id="UP001140949">
    <property type="component" value="Unassembled WGS sequence"/>
</dbReference>
<keyword evidence="1" id="KW-0863">Zinc-finger</keyword>
<feature type="domain" description="CCHC-type" evidence="5">
    <location>
        <begin position="251"/>
        <end position="265"/>
    </location>
</feature>
<dbReference type="InterPro" id="IPR001878">
    <property type="entry name" value="Znf_CCHC"/>
</dbReference>
<feature type="region of interest" description="Disordered" evidence="3">
    <location>
        <begin position="90"/>
        <end position="133"/>
    </location>
</feature>
<organism evidence="6 7">
    <name type="scientific">Iris pallida</name>
    <name type="common">Sweet iris</name>
    <dbReference type="NCBI Taxonomy" id="29817"/>
    <lineage>
        <taxon>Eukaryota</taxon>
        <taxon>Viridiplantae</taxon>
        <taxon>Streptophyta</taxon>
        <taxon>Embryophyta</taxon>
        <taxon>Tracheophyta</taxon>
        <taxon>Spermatophyta</taxon>
        <taxon>Magnoliopsida</taxon>
        <taxon>Liliopsida</taxon>
        <taxon>Asparagales</taxon>
        <taxon>Iridaceae</taxon>
        <taxon>Iridoideae</taxon>
        <taxon>Irideae</taxon>
        <taxon>Iris</taxon>
    </lineage>
</organism>
<feature type="compositionally biased region" description="Low complexity" evidence="3">
    <location>
        <begin position="442"/>
        <end position="453"/>
    </location>
</feature>
<feature type="domain" description="RRM" evidence="4">
    <location>
        <begin position="1"/>
        <end position="70"/>
    </location>
</feature>
<feature type="compositionally biased region" description="Low complexity" evidence="3">
    <location>
        <begin position="383"/>
        <end position="435"/>
    </location>
</feature>
<evidence type="ECO:0000313" key="7">
    <source>
        <dbReference type="Proteomes" id="UP001140949"/>
    </source>
</evidence>
<dbReference type="SUPFAM" id="SSF57756">
    <property type="entry name" value="Retrovirus zinc finger-like domains"/>
    <property type="match status" value="1"/>
</dbReference>
<dbReference type="Pfam" id="PF00076">
    <property type="entry name" value="RRM_1"/>
    <property type="match status" value="1"/>
</dbReference>
<keyword evidence="1" id="KW-0479">Metal-binding</keyword>
<reference evidence="6" key="2">
    <citation type="submission" date="2023-04" db="EMBL/GenBank/DDBJ databases">
        <authorList>
            <person name="Bruccoleri R.E."/>
            <person name="Oakeley E.J."/>
            <person name="Faust A.-M."/>
            <person name="Dessus-Babus S."/>
            <person name="Altorfer M."/>
            <person name="Burckhardt D."/>
            <person name="Oertli M."/>
            <person name="Naumann U."/>
            <person name="Petersen F."/>
            <person name="Wong J."/>
        </authorList>
    </citation>
    <scope>NUCLEOTIDE SEQUENCE</scope>
    <source>
        <strain evidence="6">GSM-AAB239-AS_SAM_17_03QT</strain>
        <tissue evidence="6">Leaf</tissue>
    </source>
</reference>
<sequence>MSLYVGHLPPRIRPEELIRVFRKFGYCDLQLKDGYGFVIYKVIAHAERALRTLRGKNICGEQIYLNWSNRQPRPYQRSVRPRKIYEPYRGRNFTEEENEADVRGSQDPRDFSRNDSNILAYNQGRRRDDVHDTEKDHACEIIDNIGQERDMSLKEGVIDEGKTSESNPVTNDRWGEPVDDTLTGHGMENGSEFDRYEPYHGYSRRDEKENNQMTNSYSSPDHGISQAKVRREHSYDEPGRNRDKLKHQPTCYTCGQIGHIKRYCPGGDFGREKYSKFSLRRDEISFRDRGDGKRKMLRTNSWGRRDASTRRGLLVAAHHERDKKESYSGNSRRLVRRSESYTERKERSQPKLQAKSHAKKRSKQEQITGKKVPKKRRARRLDTSSLSSYSSTGSSSRSQSSRSKSHTTSRSTSRSSSRSPSPLSSSRSVSLSSYSKSKRSASRSWSKSGSHKSPTLSVSLDKKASSSLLNVHVTVPPSTSPKGKLQYPISPISKHLLLESSEPKDENTLVTLNVDNEVNMQYVGHNIGDARSSASIVGFKKNSSSINLPKSVGIAETSNEQTALVTNPKIECEGRNPVKITTPEMILALKHYGLPAPEESESGISVGEYFGAARLWPWEMIYYRRLKKGPISTENYARRLEQNKKFGIIDQYIRSSSGWSECEQNWGEQEQKYNC</sequence>
<protein>
    <submittedName>
        <fullName evidence="6">Serine/arginine-rich splicing factor 4-like</fullName>
    </submittedName>
</protein>
<evidence type="ECO:0000259" key="4">
    <source>
        <dbReference type="PROSITE" id="PS50102"/>
    </source>
</evidence>
<gene>
    <name evidence="6" type="ORF">M6B38_248685</name>
</gene>
<dbReference type="SMART" id="SM00360">
    <property type="entry name" value="RRM"/>
    <property type="match status" value="1"/>
</dbReference>
<dbReference type="CDD" id="cd00590">
    <property type="entry name" value="RRM_SF"/>
    <property type="match status" value="1"/>
</dbReference>
<dbReference type="GO" id="GO:0008270">
    <property type="term" value="F:zinc ion binding"/>
    <property type="evidence" value="ECO:0007669"/>
    <property type="project" value="UniProtKB-KW"/>
</dbReference>
<reference evidence="6" key="1">
    <citation type="journal article" date="2023" name="GigaByte">
        <title>Genome assembly of the bearded iris, Iris pallida Lam.</title>
        <authorList>
            <person name="Bruccoleri R.E."/>
            <person name="Oakeley E.J."/>
            <person name="Faust A.M.E."/>
            <person name="Altorfer M."/>
            <person name="Dessus-Babus S."/>
            <person name="Burckhardt D."/>
            <person name="Oertli M."/>
            <person name="Naumann U."/>
            <person name="Petersen F."/>
            <person name="Wong J."/>
        </authorList>
    </citation>
    <scope>NUCLEOTIDE SEQUENCE</scope>
    <source>
        <strain evidence="6">GSM-AAB239-AS_SAM_17_03QT</strain>
    </source>
</reference>
<feature type="compositionally biased region" description="Basic and acidic residues" evidence="3">
    <location>
        <begin position="90"/>
        <end position="113"/>
    </location>
</feature>
<dbReference type="EMBL" id="JANAVB010045219">
    <property type="protein sequence ID" value="KAJ6790472.1"/>
    <property type="molecule type" value="Genomic_DNA"/>
</dbReference>
<dbReference type="PANTHER" id="PTHR48038:SF2">
    <property type="entry name" value="OS02G0536400 PROTEIN"/>
    <property type="match status" value="1"/>
</dbReference>
<dbReference type="InterPro" id="IPR012677">
    <property type="entry name" value="Nucleotide-bd_a/b_plait_sf"/>
</dbReference>
<comment type="caution">
    <text evidence="6">The sequence shown here is derived from an EMBL/GenBank/DDBJ whole genome shotgun (WGS) entry which is preliminary data.</text>
</comment>
<feature type="compositionally biased region" description="Basic and acidic residues" evidence="3">
    <location>
        <begin position="336"/>
        <end position="349"/>
    </location>
</feature>
<evidence type="ECO:0000313" key="6">
    <source>
        <dbReference type="EMBL" id="KAJ6790472.1"/>
    </source>
</evidence>
<dbReference type="PROSITE" id="PS50158">
    <property type="entry name" value="ZF_CCHC"/>
    <property type="match status" value="1"/>
</dbReference>
<dbReference type="AlphaFoldDB" id="A0AAX6DFD0"/>
<dbReference type="Pfam" id="PF00098">
    <property type="entry name" value="zf-CCHC"/>
    <property type="match status" value="1"/>
</dbReference>
<dbReference type="PROSITE" id="PS50102">
    <property type="entry name" value="RRM"/>
    <property type="match status" value="1"/>
</dbReference>
<dbReference type="SMART" id="SM00343">
    <property type="entry name" value="ZnF_C2HC"/>
    <property type="match status" value="1"/>
</dbReference>
<feature type="region of interest" description="Disordered" evidence="3">
    <location>
        <begin position="319"/>
        <end position="459"/>
    </location>
</feature>
<dbReference type="Gene3D" id="3.30.70.330">
    <property type="match status" value="1"/>
</dbReference>
<proteinExistence type="predicted"/>
<keyword evidence="2" id="KW-0694">RNA-binding</keyword>
<keyword evidence="1" id="KW-0862">Zinc</keyword>
<dbReference type="PANTHER" id="PTHR48038">
    <property type="entry name" value="RIBONUCLEOPROTEIN RB97D"/>
    <property type="match status" value="1"/>
</dbReference>
<evidence type="ECO:0000256" key="1">
    <source>
        <dbReference type="PROSITE-ProRule" id="PRU00047"/>
    </source>
</evidence>
<evidence type="ECO:0000259" key="5">
    <source>
        <dbReference type="PROSITE" id="PS50158"/>
    </source>
</evidence>
<evidence type="ECO:0000256" key="2">
    <source>
        <dbReference type="PROSITE-ProRule" id="PRU00176"/>
    </source>
</evidence>
<feature type="compositionally biased region" description="Basic and acidic residues" evidence="3">
    <location>
        <begin position="192"/>
        <end position="210"/>
    </location>
</feature>
<feature type="compositionally biased region" description="Basic and acidic residues" evidence="3">
    <location>
        <begin position="232"/>
        <end position="242"/>
    </location>
</feature>
<evidence type="ECO:0000256" key="3">
    <source>
        <dbReference type="SAM" id="MobiDB-lite"/>
    </source>
</evidence>
<dbReference type="InterPro" id="IPR035979">
    <property type="entry name" value="RBD_domain_sf"/>
</dbReference>
<name>A0AAX6DFD0_IRIPA</name>